<proteinExistence type="predicted"/>
<feature type="region of interest" description="Disordered" evidence="1">
    <location>
        <begin position="235"/>
        <end position="307"/>
    </location>
</feature>
<dbReference type="Proteomes" id="UP000269721">
    <property type="component" value="Unassembled WGS sequence"/>
</dbReference>
<accession>A0A4P9WCW4</accession>
<keyword evidence="3" id="KW-1185">Reference proteome</keyword>
<protein>
    <submittedName>
        <fullName evidence="2">Uncharacterized protein</fullName>
    </submittedName>
</protein>
<sequence>MELDEAREAQPWPSGRCGRSFETPPFNLDQGTDCSSRSLSLKGPRPAPALPPIGEIHRVPTAGSSGDPECLTFRPAPGRSTSRTGETSRVLRVMEKGPLVGDPDGAPRVVGRKSVSVHHAVRRPFKLHTSTKKSDQPPSTKVLTKPGFKHPRMASGQPLKPPDLSTLFQKLPLFHHSTMPRSTQSANSARAPTTPPAPAAAADGHPPQPQQHPLPFFLRSNTTQRTIAQHVSALTLQQPVVSPPLATTERSKSSLHVEQQQKDPTPSSSALSQRRVSFGGAQTFTFDCRSSPSDTAPGIDVALGAEP</sequence>
<reference evidence="3" key="1">
    <citation type="journal article" date="2018" name="Nat. Microbiol.">
        <title>Leveraging single-cell genomics to expand the fungal tree of life.</title>
        <authorList>
            <person name="Ahrendt S.R."/>
            <person name="Quandt C.A."/>
            <person name="Ciobanu D."/>
            <person name="Clum A."/>
            <person name="Salamov A."/>
            <person name="Andreopoulos B."/>
            <person name="Cheng J.F."/>
            <person name="Woyke T."/>
            <person name="Pelin A."/>
            <person name="Henrissat B."/>
            <person name="Reynolds N.K."/>
            <person name="Benny G.L."/>
            <person name="Smith M.E."/>
            <person name="James T.Y."/>
            <person name="Grigoriev I.V."/>
        </authorList>
    </citation>
    <scope>NUCLEOTIDE SEQUENCE [LARGE SCALE GENOMIC DNA]</scope>
</reference>
<dbReference type="AlphaFoldDB" id="A0A4P9WCW4"/>
<feature type="compositionally biased region" description="Polar residues" evidence="1">
    <location>
        <begin position="254"/>
        <end position="294"/>
    </location>
</feature>
<gene>
    <name evidence="2" type="ORF">BDK51DRAFT_47584</name>
</gene>
<organism evidence="2 3">
    <name type="scientific">Blyttiomyces helicus</name>
    <dbReference type="NCBI Taxonomy" id="388810"/>
    <lineage>
        <taxon>Eukaryota</taxon>
        <taxon>Fungi</taxon>
        <taxon>Fungi incertae sedis</taxon>
        <taxon>Chytridiomycota</taxon>
        <taxon>Chytridiomycota incertae sedis</taxon>
        <taxon>Chytridiomycetes</taxon>
        <taxon>Chytridiomycetes incertae sedis</taxon>
        <taxon>Blyttiomyces</taxon>
    </lineage>
</organism>
<evidence type="ECO:0000256" key="1">
    <source>
        <dbReference type="SAM" id="MobiDB-lite"/>
    </source>
</evidence>
<dbReference type="EMBL" id="KZ996076">
    <property type="protein sequence ID" value="RKO89463.1"/>
    <property type="molecule type" value="Genomic_DNA"/>
</dbReference>
<feature type="compositionally biased region" description="Polar residues" evidence="1">
    <location>
        <begin position="179"/>
        <end position="188"/>
    </location>
</feature>
<evidence type="ECO:0000313" key="2">
    <source>
        <dbReference type="EMBL" id="RKO89463.1"/>
    </source>
</evidence>
<feature type="compositionally biased region" description="Basic residues" evidence="1">
    <location>
        <begin position="115"/>
        <end position="131"/>
    </location>
</feature>
<feature type="region of interest" description="Disordered" evidence="1">
    <location>
        <begin position="1"/>
        <end position="223"/>
    </location>
</feature>
<feature type="compositionally biased region" description="Polar residues" evidence="1">
    <location>
        <begin position="29"/>
        <end position="39"/>
    </location>
</feature>
<name>A0A4P9WCW4_9FUNG</name>
<evidence type="ECO:0000313" key="3">
    <source>
        <dbReference type="Proteomes" id="UP000269721"/>
    </source>
</evidence>